<organism evidence="2 3">
    <name type="scientific">Anaerosphaera multitolerans</name>
    <dbReference type="NCBI Taxonomy" id="2487351"/>
    <lineage>
        <taxon>Bacteria</taxon>
        <taxon>Bacillati</taxon>
        <taxon>Bacillota</taxon>
        <taxon>Tissierellia</taxon>
        <taxon>Tissierellales</taxon>
        <taxon>Peptoniphilaceae</taxon>
        <taxon>Anaerosphaera</taxon>
    </lineage>
</organism>
<feature type="coiled-coil region" evidence="1">
    <location>
        <begin position="51"/>
        <end position="78"/>
    </location>
</feature>
<protein>
    <submittedName>
        <fullName evidence="2">Uncharacterized protein</fullName>
    </submittedName>
</protein>
<proteinExistence type="predicted"/>
<evidence type="ECO:0000313" key="2">
    <source>
        <dbReference type="EMBL" id="RVU54480.1"/>
    </source>
</evidence>
<dbReference type="RefSeq" id="WP_127724702.1">
    <property type="nucleotide sequence ID" value="NZ_RLIH01000009.1"/>
</dbReference>
<evidence type="ECO:0000256" key="1">
    <source>
        <dbReference type="SAM" id="Coils"/>
    </source>
</evidence>
<dbReference type="EMBL" id="RLIH01000009">
    <property type="protein sequence ID" value="RVU54480.1"/>
    <property type="molecule type" value="Genomic_DNA"/>
</dbReference>
<dbReference type="Proteomes" id="UP000288812">
    <property type="component" value="Unassembled WGS sequence"/>
</dbReference>
<gene>
    <name evidence="2" type="ORF">EF514_06915</name>
</gene>
<name>A0A437S643_9FIRM</name>
<evidence type="ECO:0000313" key="3">
    <source>
        <dbReference type="Proteomes" id="UP000288812"/>
    </source>
</evidence>
<keyword evidence="1" id="KW-0175">Coiled coil</keyword>
<keyword evidence="3" id="KW-1185">Reference proteome</keyword>
<reference evidence="2 3" key="1">
    <citation type="submission" date="2018-11" db="EMBL/GenBank/DDBJ databases">
        <title>Genome sequencing and assembly of Anaerosphaera sp. nov., GS7-6-2.</title>
        <authorList>
            <person name="Rettenmaier R."/>
            <person name="Liebl W."/>
            <person name="Zverlov V."/>
        </authorList>
    </citation>
    <scope>NUCLEOTIDE SEQUENCE [LARGE SCALE GENOMIC DNA]</scope>
    <source>
        <strain evidence="2 3">GS7-6-2</strain>
    </source>
</reference>
<comment type="caution">
    <text evidence="2">The sequence shown here is derived from an EMBL/GenBank/DDBJ whole genome shotgun (WGS) entry which is preliminary data.</text>
</comment>
<sequence>MSNLVPIKKHIKEILKDIEDIEKDLNSAKNWGIFDIFKGKGLTSLMKHSRISDAERKFNKLKKELNILSEELEKANIYYDFEFKNSSINTFLDIFVDNIFSDFYSQSNINVNREKIKRLKTSLETLYEKF</sequence>
<accession>A0A437S643</accession>
<dbReference type="OrthoDB" id="3540923at2"/>
<dbReference type="AlphaFoldDB" id="A0A437S643"/>